<evidence type="ECO:0000313" key="12">
    <source>
        <dbReference type="Proteomes" id="UP001621418"/>
    </source>
</evidence>
<dbReference type="EMBL" id="CP109527">
    <property type="protein sequence ID" value="WTY38644.1"/>
    <property type="molecule type" value="Genomic_DNA"/>
</dbReference>
<keyword evidence="8 9" id="KW-0413">Isomerase</keyword>
<dbReference type="InterPro" id="IPR044643">
    <property type="entry name" value="TrpF_fam"/>
</dbReference>
<dbReference type="Pfam" id="PF00697">
    <property type="entry name" value="PRAI"/>
    <property type="match status" value="1"/>
</dbReference>
<dbReference type="InterPro" id="IPR001240">
    <property type="entry name" value="PRAI_dom"/>
</dbReference>
<keyword evidence="6 9" id="KW-0822">Tryptophan biosynthesis</keyword>
<accession>A0ABZ1NF66</accession>
<protein>
    <recommendedName>
        <fullName evidence="4 9">N-(5'-phosphoribosyl)anthranilate isomerase</fullName>
        <shortName evidence="9">PRAI</shortName>
        <ecNumber evidence="3 9">5.3.1.24</ecNumber>
    </recommendedName>
</protein>
<dbReference type="InterPro" id="IPR011060">
    <property type="entry name" value="RibuloseP-bd_barrel"/>
</dbReference>
<keyword evidence="7 9" id="KW-0057">Aromatic amino acid biosynthesis</keyword>
<dbReference type="Gene3D" id="3.20.20.70">
    <property type="entry name" value="Aldolase class I"/>
    <property type="match status" value="1"/>
</dbReference>
<evidence type="ECO:0000256" key="8">
    <source>
        <dbReference type="ARBA" id="ARBA00023235"/>
    </source>
</evidence>
<evidence type="ECO:0000256" key="9">
    <source>
        <dbReference type="HAMAP-Rule" id="MF_00135"/>
    </source>
</evidence>
<comment type="pathway">
    <text evidence="2 9">Amino-acid biosynthesis; L-tryptophan biosynthesis; L-tryptophan from chorismate: step 3/5.</text>
</comment>
<dbReference type="CDD" id="cd00405">
    <property type="entry name" value="PRAI"/>
    <property type="match status" value="1"/>
</dbReference>
<feature type="domain" description="N-(5'phosphoribosyl) anthranilate isomerase (PRAI)" evidence="10">
    <location>
        <begin position="46"/>
        <end position="258"/>
    </location>
</feature>
<dbReference type="GO" id="GO:0016853">
    <property type="term" value="F:isomerase activity"/>
    <property type="evidence" value="ECO:0007669"/>
    <property type="project" value="UniProtKB-KW"/>
</dbReference>
<evidence type="ECO:0000256" key="4">
    <source>
        <dbReference type="ARBA" id="ARBA00022272"/>
    </source>
</evidence>
<reference evidence="11 12" key="1">
    <citation type="submission" date="2022-10" db="EMBL/GenBank/DDBJ databases">
        <title>The complete genomes of actinobacterial strains from the NBC collection.</title>
        <authorList>
            <person name="Joergensen T.S."/>
            <person name="Alvarez Arevalo M."/>
            <person name="Sterndorff E.B."/>
            <person name="Faurdal D."/>
            <person name="Vuksanovic O."/>
            <person name="Mourched A.-S."/>
            <person name="Charusanti P."/>
            <person name="Shaw S."/>
            <person name="Blin K."/>
            <person name="Weber T."/>
        </authorList>
    </citation>
    <scope>NUCLEOTIDE SEQUENCE [LARGE SCALE GENOMIC DNA]</scope>
    <source>
        <strain evidence="11 12">NBC_01413</strain>
    </source>
</reference>
<dbReference type="SUPFAM" id="SSF51366">
    <property type="entry name" value="Ribulose-phoshate binding barrel"/>
    <property type="match status" value="1"/>
</dbReference>
<dbReference type="Proteomes" id="UP001621418">
    <property type="component" value="Chromosome"/>
</dbReference>
<comment type="catalytic activity">
    <reaction evidence="1 9">
        <text>N-(5-phospho-beta-D-ribosyl)anthranilate = 1-(2-carboxyphenylamino)-1-deoxy-D-ribulose 5-phosphate</text>
        <dbReference type="Rhea" id="RHEA:21540"/>
        <dbReference type="ChEBI" id="CHEBI:18277"/>
        <dbReference type="ChEBI" id="CHEBI:58613"/>
        <dbReference type="EC" id="5.3.1.24"/>
    </reaction>
</comment>
<dbReference type="PANTHER" id="PTHR42894">
    <property type="entry name" value="N-(5'-PHOSPHORIBOSYL)ANTHRANILATE ISOMERASE"/>
    <property type="match status" value="1"/>
</dbReference>
<evidence type="ECO:0000256" key="2">
    <source>
        <dbReference type="ARBA" id="ARBA00004664"/>
    </source>
</evidence>
<dbReference type="RefSeq" id="WP_405150564.1">
    <property type="nucleotide sequence ID" value="NZ_CP109527.1"/>
</dbReference>
<comment type="similarity">
    <text evidence="9">Belongs to the TrpF family.</text>
</comment>
<name>A0ABZ1NF66_9NOCA</name>
<evidence type="ECO:0000256" key="3">
    <source>
        <dbReference type="ARBA" id="ARBA00012572"/>
    </source>
</evidence>
<dbReference type="HAMAP" id="MF_00135">
    <property type="entry name" value="PRAI"/>
    <property type="match status" value="1"/>
</dbReference>
<evidence type="ECO:0000256" key="1">
    <source>
        <dbReference type="ARBA" id="ARBA00001164"/>
    </source>
</evidence>
<evidence type="ECO:0000313" key="11">
    <source>
        <dbReference type="EMBL" id="WTY38644.1"/>
    </source>
</evidence>
<keyword evidence="5 9" id="KW-0028">Amino-acid biosynthesis</keyword>
<organism evidence="11 12">
    <name type="scientific">Nocardia salmonicida</name>
    <dbReference type="NCBI Taxonomy" id="53431"/>
    <lineage>
        <taxon>Bacteria</taxon>
        <taxon>Bacillati</taxon>
        <taxon>Actinomycetota</taxon>
        <taxon>Actinomycetes</taxon>
        <taxon>Mycobacteriales</taxon>
        <taxon>Nocardiaceae</taxon>
        <taxon>Nocardia</taxon>
    </lineage>
</organism>
<keyword evidence="12" id="KW-1185">Reference proteome</keyword>
<proteinExistence type="inferred from homology"/>
<evidence type="ECO:0000259" key="10">
    <source>
        <dbReference type="Pfam" id="PF00697"/>
    </source>
</evidence>
<evidence type="ECO:0000256" key="5">
    <source>
        <dbReference type="ARBA" id="ARBA00022605"/>
    </source>
</evidence>
<gene>
    <name evidence="9" type="primary">trpF</name>
    <name evidence="11" type="ORF">OG308_12830</name>
</gene>
<sequence length="274" mass="29632">MRKNSANGLRPAMYLRDRIYSDQTLRTPPRKHLDTRVDHMENRVQVKICGIRSELDLAAALSARPDAVGFISGITHFSEDALTPEQAAALSAQVSSQVGALSVKRVLVTHLEDADAILQLAQMVDVEAIQVHGLVSRANLRKVYEHRGNREILRAVHVTDEGVFSVVEDVAKYCDVVLLDSRTPSRLGGTGQTHDWNISKKIVEAMAGRKDVALAGGLTPDNVGQAIDLVQPYGVDVNTGVDDAGGNKSKAACAEFVKAATRKLASTCHPAQQH</sequence>
<dbReference type="PANTHER" id="PTHR42894:SF1">
    <property type="entry name" value="N-(5'-PHOSPHORIBOSYL)ANTHRANILATE ISOMERASE"/>
    <property type="match status" value="1"/>
</dbReference>
<evidence type="ECO:0000256" key="6">
    <source>
        <dbReference type="ARBA" id="ARBA00022822"/>
    </source>
</evidence>
<evidence type="ECO:0000256" key="7">
    <source>
        <dbReference type="ARBA" id="ARBA00023141"/>
    </source>
</evidence>
<dbReference type="EC" id="5.3.1.24" evidence="3 9"/>
<dbReference type="InterPro" id="IPR013785">
    <property type="entry name" value="Aldolase_TIM"/>
</dbReference>